<dbReference type="InterPro" id="IPR036291">
    <property type="entry name" value="NAD(P)-bd_dom_sf"/>
</dbReference>
<accession>A0A327W8M0</accession>
<gene>
    <name evidence="2" type="ORF">CLV59_102523</name>
</gene>
<feature type="domain" description="NAD-dependent epimerase/dehydratase" evidence="1">
    <location>
        <begin position="4"/>
        <end position="214"/>
    </location>
</feature>
<dbReference type="Gene3D" id="3.40.50.720">
    <property type="entry name" value="NAD(P)-binding Rossmann-like Domain"/>
    <property type="match status" value="1"/>
</dbReference>
<name>A0A327W8M0_9BACT</name>
<dbReference type="RefSeq" id="WP_111591450.1">
    <property type="nucleotide sequence ID" value="NZ_QLMA01000002.1"/>
</dbReference>
<dbReference type="EMBL" id="QLMA01000002">
    <property type="protein sequence ID" value="RAJ85818.1"/>
    <property type="molecule type" value="Genomic_DNA"/>
</dbReference>
<protein>
    <submittedName>
        <fullName evidence="2">Nucleoside-diphosphate-sugar epimerase</fullName>
    </submittedName>
</protein>
<dbReference type="PANTHER" id="PTHR43245">
    <property type="entry name" value="BIFUNCTIONAL POLYMYXIN RESISTANCE PROTEIN ARNA"/>
    <property type="match status" value="1"/>
</dbReference>
<proteinExistence type="predicted"/>
<reference evidence="2 3" key="1">
    <citation type="submission" date="2018-06" db="EMBL/GenBank/DDBJ databases">
        <title>Genomic Encyclopedia of Archaeal and Bacterial Type Strains, Phase II (KMG-II): from individual species to whole genera.</title>
        <authorList>
            <person name="Goeker M."/>
        </authorList>
    </citation>
    <scope>NUCLEOTIDE SEQUENCE [LARGE SCALE GENOMIC DNA]</scope>
    <source>
        <strain evidence="2 3">DSM 29821</strain>
    </source>
</reference>
<organism evidence="2 3">
    <name type="scientific">Chitinophaga dinghuensis</name>
    <dbReference type="NCBI Taxonomy" id="1539050"/>
    <lineage>
        <taxon>Bacteria</taxon>
        <taxon>Pseudomonadati</taxon>
        <taxon>Bacteroidota</taxon>
        <taxon>Chitinophagia</taxon>
        <taxon>Chitinophagales</taxon>
        <taxon>Chitinophagaceae</taxon>
        <taxon>Chitinophaga</taxon>
    </lineage>
</organism>
<dbReference type="Pfam" id="PF01370">
    <property type="entry name" value="Epimerase"/>
    <property type="match status" value="1"/>
</dbReference>
<comment type="caution">
    <text evidence="2">The sequence shown here is derived from an EMBL/GenBank/DDBJ whole genome shotgun (WGS) entry which is preliminary data.</text>
</comment>
<sequence>MSFTVIGGSGFIGTKLISSLKNKKETVINIDKNPSALHNDVTTSADVRSMDALRKSVPAGSTVVLLAAEHRDDVDPVQLYYDVNVEGTANVLNVMREKGINSIIFTSTVAVYGLNKSEPRETDAVDPFNHYGKSKWHAEELLRQWYEEDKENRKLVIIRPTVVFGPGNRGNVYNLLKQIAVGRFLMIGKGNNKKSMAYVDNIVGFISYLLQQDAKGYFLYNYADKPDLSTKELLLEAEQSLQKKISSIQIPYAVGYMGGVCLDIVAKVSGKKFPISSIRIKKFCATTVFNADKAFQTGYKPICSLQDGLTFTINSITQDRKE</sequence>
<dbReference type="Proteomes" id="UP000249819">
    <property type="component" value="Unassembled WGS sequence"/>
</dbReference>
<dbReference type="OrthoDB" id="329806at2"/>
<dbReference type="SUPFAM" id="SSF51735">
    <property type="entry name" value="NAD(P)-binding Rossmann-fold domains"/>
    <property type="match status" value="1"/>
</dbReference>
<dbReference type="InterPro" id="IPR050177">
    <property type="entry name" value="Lipid_A_modif_metabolic_enz"/>
</dbReference>
<dbReference type="AlphaFoldDB" id="A0A327W8M0"/>
<evidence type="ECO:0000313" key="3">
    <source>
        <dbReference type="Proteomes" id="UP000249819"/>
    </source>
</evidence>
<evidence type="ECO:0000313" key="2">
    <source>
        <dbReference type="EMBL" id="RAJ85818.1"/>
    </source>
</evidence>
<evidence type="ECO:0000259" key="1">
    <source>
        <dbReference type="Pfam" id="PF01370"/>
    </source>
</evidence>
<dbReference type="InterPro" id="IPR001509">
    <property type="entry name" value="Epimerase_deHydtase"/>
</dbReference>
<keyword evidence="3" id="KW-1185">Reference proteome</keyword>